<keyword evidence="4" id="KW-1185">Reference proteome</keyword>
<reference evidence="3" key="1">
    <citation type="submission" date="2023-10" db="EMBL/GenBank/DDBJ databases">
        <authorList>
            <person name="Chen Y."/>
            <person name="Shah S."/>
            <person name="Dougan E. K."/>
            <person name="Thang M."/>
            <person name="Chan C."/>
        </authorList>
    </citation>
    <scope>NUCLEOTIDE SEQUENCE [LARGE SCALE GENOMIC DNA]</scope>
</reference>
<keyword evidence="2" id="KW-0812">Transmembrane</keyword>
<protein>
    <submittedName>
        <fullName evidence="3">Uncharacterized protein</fullName>
    </submittedName>
</protein>
<dbReference type="Proteomes" id="UP001189429">
    <property type="component" value="Unassembled WGS sequence"/>
</dbReference>
<gene>
    <name evidence="3" type="ORF">PCOR1329_LOCUS85234</name>
</gene>
<sequence>GPSRAKLAREITSEDVAESVGHDLCRGPALGVGQRRLEREGRRRLASPPQKLQREELEAERESRLLWVRRCIEAGEQVVITISVASDSLEGNAKILVKHGSHPTAATVRRYLGAQIATLSELAHEHVVMDRGHRHAGAQQSEAGAVSVAITIPVPEVDDVAWTHGILVRVTPGLAEEVSPFQLGRLLCMPVVLVLVLAPWMQSFLPLFLRKRVVPILSAQLLKAMLMKLFTPAFWRLPLVPIIGVKLVRMAPILFAFFFRPPGRIFVMPSAPLNMIMI</sequence>
<feature type="region of interest" description="Disordered" evidence="1">
    <location>
        <begin position="36"/>
        <end position="56"/>
    </location>
</feature>
<proteinExistence type="predicted"/>
<keyword evidence="2" id="KW-0472">Membrane</keyword>
<dbReference type="EMBL" id="CAUYUJ010022559">
    <property type="protein sequence ID" value="CAK0911316.1"/>
    <property type="molecule type" value="Genomic_DNA"/>
</dbReference>
<feature type="non-terminal residue" evidence="3">
    <location>
        <position position="1"/>
    </location>
</feature>
<evidence type="ECO:0000256" key="2">
    <source>
        <dbReference type="SAM" id="Phobius"/>
    </source>
</evidence>
<name>A0ABN9YIN5_9DINO</name>
<keyword evidence="2" id="KW-1133">Transmembrane helix</keyword>
<evidence type="ECO:0000256" key="1">
    <source>
        <dbReference type="SAM" id="MobiDB-lite"/>
    </source>
</evidence>
<feature type="transmembrane region" description="Helical" evidence="2">
    <location>
        <begin position="237"/>
        <end position="259"/>
    </location>
</feature>
<comment type="caution">
    <text evidence="3">The sequence shown here is derived from an EMBL/GenBank/DDBJ whole genome shotgun (WGS) entry which is preliminary data.</text>
</comment>
<organism evidence="3 4">
    <name type="scientific">Prorocentrum cordatum</name>
    <dbReference type="NCBI Taxonomy" id="2364126"/>
    <lineage>
        <taxon>Eukaryota</taxon>
        <taxon>Sar</taxon>
        <taxon>Alveolata</taxon>
        <taxon>Dinophyceae</taxon>
        <taxon>Prorocentrales</taxon>
        <taxon>Prorocentraceae</taxon>
        <taxon>Prorocentrum</taxon>
    </lineage>
</organism>
<evidence type="ECO:0000313" key="4">
    <source>
        <dbReference type="Proteomes" id="UP001189429"/>
    </source>
</evidence>
<evidence type="ECO:0000313" key="3">
    <source>
        <dbReference type="EMBL" id="CAK0911316.1"/>
    </source>
</evidence>
<feature type="transmembrane region" description="Helical" evidence="2">
    <location>
        <begin position="183"/>
        <end position="201"/>
    </location>
</feature>
<accession>A0ABN9YIN5</accession>